<name>A0A0F9JPA9_9ZZZZ</name>
<evidence type="ECO:0000313" key="1">
    <source>
        <dbReference type="EMBL" id="KKM71548.1"/>
    </source>
</evidence>
<sequence length="116" mass="12929">MLVKLLPDQVSEHWGEISLAIRQALPPFVANSDRSMVNILKAILGGDMQCWILYSSDDAGESIYAVMATKIEMDEISGTKCLLIYSFYANKPLTNQLVISGFETLKKFASSEECFK</sequence>
<protein>
    <submittedName>
        <fullName evidence="1">Uncharacterized protein</fullName>
    </submittedName>
</protein>
<accession>A0A0F9JPA9</accession>
<dbReference type="AlphaFoldDB" id="A0A0F9JPA9"/>
<dbReference type="EMBL" id="LAZR01009616">
    <property type="protein sequence ID" value="KKM71548.1"/>
    <property type="molecule type" value="Genomic_DNA"/>
</dbReference>
<gene>
    <name evidence="1" type="ORF">LCGC14_1429560</name>
</gene>
<organism evidence="1">
    <name type="scientific">marine sediment metagenome</name>
    <dbReference type="NCBI Taxonomy" id="412755"/>
    <lineage>
        <taxon>unclassified sequences</taxon>
        <taxon>metagenomes</taxon>
        <taxon>ecological metagenomes</taxon>
    </lineage>
</organism>
<feature type="non-terminal residue" evidence="1">
    <location>
        <position position="116"/>
    </location>
</feature>
<proteinExistence type="predicted"/>
<reference evidence="1" key="1">
    <citation type="journal article" date="2015" name="Nature">
        <title>Complex archaea that bridge the gap between prokaryotes and eukaryotes.</title>
        <authorList>
            <person name="Spang A."/>
            <person name="Saw J.H."/>
            <person name="Jorgensen S.L."/>
            <person name="Zaremba-Niedzwiedzka K."/>
            <person name="Martijn J."/>
            <person name="Lind A.E."/>
            <person name="van Eijk R."/>
            <person name="Schleper C."/>
            <person name="Guy L."/>
            <person name="Ettema T.J."/>
        </authorList>
    </citation>
    <scope>NUCLEOTIDE SEQUENCE</scope>
</reference>
<comment type="caution">
    <text evidence="1">The sequence shown here is derived from an EMBL/GenBank/DDBJ whole genome shotgun (WGS) entry which is preliminary data.</text>
</comment>